<accession>A0AAW9AA60</accession>
<reference evidence="3 4" key="1">
    <citation type="submission" date="2023-06" db="EMBL/GenBank/DDBJ databases">
        <title>Sporosarcina sp. nov., isolated from Korean traditional fermented seafood 'Jeotgal'.</title>
        <authorList>
            <person name="Yang A.I."/>
            <person name="Shin N.-R."/>
        </authorList>
    </citation>
    <scope>NUCLEOTIDE SEQUENCE [LARGE SCALE GENOMIC DNA]</scope>
    <source>
        <strain evidence="3 4">KCTC43456</strain>
    </source>
</reference>
<evidence type="ECO:0000256" key="1">
    <source>
        <dbReference type="SAM" id="Phobius"/>
    </source>
</evidence>
<dbReference type="CDD" id="cd06259">
    <property type="entry name" value="YdcF-like"/>
    <property type="match status" value="1"/>
</dbReference>
<dbReference type="Proteomes" id="UP001271648">
    <property type="component" value="Unassembled WGS sequence"/>
</dbReference>
<evidence type="ECO:0000313" key="4">
    <source>
        <dbReference type="Proteomes" id="UP001271648"/>
    </source>
</evidence>
<dbReference type="AlphaFoldDB" id="A0AAW9AA60"/>
<dbReference type="PANTHER" id="PTHR30336">
    <property type="entry name" value="INNER MEMBRANE PROTEIN, PROBABLE PERMEASE"/>
    <property type="match status" value="1"/>
</dbReference>
<gene>
    <name evidence="3" type="ORF">QTL97_09040</name>
</gene>
<dbReference type="RefSeq" id="WP_317940662.1">
    <property type="nucleotide sequence ID" value="NZ_JAUBDJ010000004.1"/>
</dbReference>
<organism evidence="3 4">
    <name type="scientific">Sporosarcina thermotolerans</name>
    <dbReference type="NCBI Taxonomy" id="633404"/>
    <lineage>
        <taxon>Bacteria</taxon>
        <taxon>Bacillati</taxon>
        <taxon>Bacillota</taxon>
        <taxon>Bacilli</taxon>
        <taxon>Bacillales</taxon>
        <taxon>Caryophanaceae</taxon>
        <taxon>Sporosarcina</taxon>
    </lineage>
</organism>
<dbReference type="GO" id="GO:0043164">
    <property type="term" value="P:Gram-negative-bacterium-type cell wall biogenesis"/>
    <property type="evidence" value="ECO:0007669"/>
    <property type="project" value="TreeGrafter"/>
</dbReference>
<keyword evidence="4" id="KW-1185">Reference proteome</keyword>
<sequence>MKKSKKMGIVIGIVIILGLSVWFLLGMWIAQGQKPVAGGTNEFAIILGAKVNGETPSLTLHYRLKAALSYAETHPDVRFILSGGQGPDEEISEAEAMRRYLTEHGIDEGRLLMESQSTSTYENLLYSKKLLPEDIDSITIITSDFHLARARMLADSLGLKTDALAAKTPESVKIQQHIRERLAIIKTYIVGK</sequence>
<dbReference type="GO" id="GO:0000270">
    <property type="term" value="P:peptidoglycan metabolic process"/>
    <property type="evidence" value="ECO:0007669"/>
    <property type="project" value="TreeGrafter"/>
</dbReference>
<keyword evidence="1" id="KW-0812">Transmembrane</keyword>
<dbReference type="InterPro" id="IPR003848">
    <property type="entry name" value="DUF218"/>
</dbReference>
<evidence type="ECO:0000313" key="3">
    <source>
        <dbReference type="EMBL" id="MDW0117079.1"/>
    </source>
</evidence>
<keyword evidence="1" id="KW-0472">Membrane</keyword>
<dbReference type="InterPro" id="IPR051599">
    <property type="entry name" value="Cell_Envelope_Assoc"/>
</dbReference>
<name>A0AAW9AA60_9BACL</name>
<dbReference type="Pfam" id="PF02698">
    <property type="entry name" value="DUF218"/>
    <property type="match status" value="1"/>
</dbReference>
<dbReference type="EMBL" id="JAUBDJ010000004">
    <property type="protein sequence ID" value="MDW0117079.1"/>
    <property type="molecule type" value="Genomic_DNA"/>
</dbReference>
<dbReference type="InterPro" id="IPR014729">
    <property type="entry name" value="Rossmann-like_a/b/a_fold"/>
</dbReference>
<proteinExistence type="predicted"/>
<dbReference type="Gene3D" id="3.40.50.620">
    <property type="entry name" value="HUPs"/>
    <property type="match status" value="1"/>
</dbReference>
<evidence type="ECO:0000259" key="2">
    <source>
        <dbReference type="Pfam" id="PF02698"/>
    </source>
</evidence>
<keyword evidence="1" id="KW-1133">Transmembrane helix</keyword>
<dbReference type="PANTHER" id="PTHR30336:SF4">
    <property type="entry name" value="ENVELOPE BIOGENESIS FACTOR ELYC"/>
    <property type="match status" value="1"/>
</dbReference>
<comment type="caution">
    <text evidence="3">The sequence shown here is derived from an EMBL/GenBank/DDBJ whole genome shotgun (WGS) entry which is preliminary data.</text>
</comment>
<feature type="domain" description="DUF218" evidence="2">
    <location>
        <begin position="44"/>
        <end position="170"/>
    </location>
</feature>
<feature type="transmembrane region" description="Helical" evidence="1">
    <location>
        <begin position="7"/>
        <end position="30"/>
    </location>
</feature>
<dbReference type="GO" id="GO:0005886">
    <property type="term" value="C:plasma membrane"/>
    <property type="evidence" value="ECO:0007669"/>
    <property type="project" value="TreeGrafter"/>
</dbReference>
<protein>
    <submittedName>
        <fullName evidence="3">YdcF family protein</fullName>
    </submittedName>
</protein>